<keyword evidence="2" id="KW-0732">Signal</keyword>
<evidence type="ECO:0000313" key="3">
    <source>
        <dbReference type="EMBL" id="GAA4264197.1"/>
    </source>
</evidence>
<gene>
    <name evidence="3" type="ORF">GCM10022255_115610</name>
</gene>
<feature type="signal peptide" evidence="2">
    <location>
        <begin position="1"/>
        <end position="31"/>
    </location>
</feature>
<evidence type="ECO:0000256" key="2">
    <source>
        <dbReference type="SAM" id="SignalP"/>
    </source>
</evidence>
<feature type="region of interest" description="Disordered" evidence="1">
    <location>
        <begin position="39"/>
        <end position="59"/>
    </location>
</feature>
<feature type="chain" id="PRO_5045401046" description="Lipocalin-like domain-containing protein" evidence="2">
    <location>
        <begin position="32"/>
        <end position="299"/>
    </location>
</feature>
<name>A0ABP8DW30_9ACTN</name>
<evidence type="ECO:0000313" key="4">
    <source>
        <dbReference type="Proteomes" id="UP001500620"/>
    </source>
</evidence>
<keyword evidence="4" id="KW-1185">Reference proteome</keyword>
<accession>A0ABP8DW30</accession>
<dbReference type="PROSITE" id="PS51257">
    <property type="entry name" value="PROKAR_LIPOPROTEIN"/>
    <property type="match status" value="1"/>
</dbReference>
<dbReference type="EMBL" id="BAABAT010000112">
    <property type="protein sequence ID" value="GAA4264197.1"/>
    <property type="molecule type" value="Genomic_DNA"/>
</dbReference>
<organism evidence="3 4">
    <name type="scientific">Dactylosporangium darangshiense</name>
    <dbReference type="NCBI Taxonomy" id="579108"/>
    <lineage>
        <taxon>Bacteria</taxon>
        <taxon>Bacillati</taxon>
        <taxon>Actinomycetota</taxon>
        <taxon>Actinomycetes</taxon>
        <taxon>Micromonosporales</taxon>
        <taxon>Micromonosporaceae</taxon>
        <taxon>Dactylosporangium</taxon>
    </lineage>
</organism>
<sequence length="299" mass="31203">MSPIRVTARRAAVRHVKVAAVTVLVSLLVMACDGDGAGEPPSSYEQPVAIPATTGGGGDVNAGSGPIPAEIVGTWSAIGSYGHNTYTFTATGTFSHVVPTPNGGVRQCTGKFTIAGGQITLAGSGGCSPVTETFALTGGTLTLGSERFVRDDADNNPATCIVGTFQLTGGWIDRTSAAWIQGTNDHVRLQYDQNSVLTYTFAAGDALTVNERSRLSGYGDSNGFYELNTTVNATFTYLVSGSTISYSGGQGSVALTYAYNHQTLGTSQPTPQYTPDRFTCTSTSLVLTGDGYEQKFRRS</sequence>
<dbReference type="Proteomes" id="UP001500620">
    <property type="component" value="Unassembled WGS sequence"/>
</dbReference>
<evidence type="ECO:0000256" key="1">
    <source>
        <dbReference type="SAM" id="MobiDB-lite"/>
    </source>
</evidence>
<proteinExistence type="predicted"/>
<evidence type="ECO:0008006" key="5">
    <source>
        <dbReference type="Google" id="ProtNLM"/>
    </source>
</evidence>
<dbReference type="RefSeq" id="WP_345144660.1">
    <property type="nucleotide sequence ID" value="NZ_BAABAT010000112.1"/>
</dbReference>
<protein>
    <recommendedName>
        <fullName evidence="5">Lipocalin-like domain-containing protein</fullName>
    </recommendedName>
</protein>
<comment type="caution">
    <text evidence="3">The sequence shown here is derived from an EMBL/GenBank/DDBJ whole genome shotgun (WGS) entry which is preliminary data.</text>
</comment>
<reference evidence="4" key="1">
    <citation type="journal article" date="2019" name="Int. J. Syst. Evol. Microbiol.">
        <title>The Global Catalogue of Microorganisms (GCM) 10K type strain sequencing project: providing services to taxonomists for standard genome sequencing and annotation.</title>
        <authorList>
            <consortium name="The Broad Institute Genomics Platform"/>
            <consortium name="The Broad Institute Genome Sequencing Center for Infectious Disease"/>
            <person name="Wu L."/>
            <person name="Ma J."/>
        </authorList>
    </citation>
    <scope>NUCLEOTIDE SEQUENCE [LARGE SCALE GENOMIC DNA]</scope>
    <source>
        <strain evidence="4">JCM 17441</strain>
    </source>
</reference>